<feature type="coiled-coil region" evidence="2">
    <location>
        <begin position="185"/>
        <end position="212"/>
    </location>
</feature>
<dbReference type="InterPro" id="IPR052057">
    <property type="entry name" value="IS150/IS1296_orfA-like"/>
</dbReference>
<name>A0A0B2K0B5_9FIRM</name>
<dbReference type="RefSeq" id="WP_039207140.1">
    <property type="nucleotide sequence ID" value="NZ_JSCE01000097.1"/>
</dbReference>
<reference evidence="4 5" key="1">
    <citation type="journal article" date="2013" name="PLoS ONE">
        <title>Identification and characterization of three novel lipases belonging to families II and V from Anaerovibrio lipolyticus 5ST.</title>
        <authorList>
            <person name="Prive F."/>
            <person name="Kaderbhai N.N."/>
            <person name="Girdwood S."/>
            <person name="Worgan H.J."/>
            <person name="Pinloche E."/>
            <person name="Scollan N.D."/>
            <person name="Huws S.A."/>
            <person name="Newbold C.J."/>
        </authorList>
    </citation>
    <scope>NUCLEOTIDE SEQUENCE [LARGE SCALE GENOMIC DNA]</scope>
    <source>
        <strain evidence="4 5">5S</strain>
    </source>
</reference>
<evidence type="ECO:0000313" key="4">
    <source>
        <dbReference type="EMBL" id="KHM52403.1"/>
    </source>
</evidence>
<comment type="caution">
    <text evidence="4">The sequence shown here is derived from an EMBL/GenBank/DDBJ whole genome shotgun (WGS) entry which is preliminary data.</text>
</comment>
<dbReference type="Gene3D" id="1.10.10.10">
    <property type="entry name" value="Winged helix-like DNA-binding domain superfamily/Winged helix DNA-binding domain"/>
    <property type="match status" value="2"/>
</dbReference>
<dbReference type="SUPFAM" id="SSF48295">
    <property type="entry name" value="TrpR-like"/>
    <property type="match status" value="2"/>
</dbReference>
<dbReference type="PANTHER" id="PTHR33795:SF1">
    <property type="entry name" value="INSERTION ELEMENT IS150 PROTEIN INSJ"/>
    <property type="match status" value="1"/>
</dbReference>
<dbReference type="InterPro" id="IPR055247">
    <property type="entry name" value="InsJ-like_HTH"/>
</dbReference>
<feature type="domain" description="Insertion element IS150 protein InsJ-like helix-turn-helix" evidence="3">
    <location>
        <begin position="67"/>
        <end position="106"/>
    </location>
</feature>
<keyword evidence="5" id="KW-1185">Reference proteome</keyword>
<dbReference type="GO" id="GO:0043565">
    <property type="term" value="F:sequence-specific DNA binding"/>
    <property type="evidence" value="ECO:0007669"/>
    <property type="project" value="InterPro"/>
</dbReference>
<dbReference type="EMBL" id="JSCE01000097">
    <property type="protein sequence ID" value="KHM52403.1"/>
    <property type="molecule type" value="Genomic_DNA"/>
</dbReference>
<evidence type="ECO:0000259" key="3">
    <source>
        <dbReference type="Pfam" id="PF13518"/>
    </source>
</evidence>
<proteinExistence type="inferred from homology"/>
<gene>
    <name evidence="4" type="ORF">NZ47_05075</name>
</gene>
<feature type="domain" description="Insertion element IS150 protein InsJ-like helix-turn-helix" evidence="3">
    <location>
        <begin position="132"/>
        <end position="181"/>
    </location>
</feature>
<dbReference type="Pfam" id="PF13518">
    <property type="entry name" value="HTH_28"/>
    <property type="match status" value="2"/>
</dbReference>
<dbReference type="SUPFAM" id="SSF46689">
    <property type="entry name" value="Homeodomain-like"/>
    <property type="match status" value="1"/>
</dbReference>
<evidence type="ECO:0000256" key="1">
    <source>
        <dbReference type="ARBA" id="ARBA00038232"/>
    </source>
</evidence>
<keyword evidence="2" id="KW-0175">Coiled coil</keyword>
<protein>
    <submittedName>
        <fullName evidence="4">Transposase</fullName>
    </submittedName>
</protein>
<evidence type="ECO:0000313" key="5">
    <source>
        <dbReference type="Proteomes" id="UP000030993"/>
    </source>
</evidence>
<organism evidence="4 5">
    <name type="scientific">Anaerovibrio lipolyticus</name>
    <dbReference type="NCBI Taxonomy" id="82374"/>
    <lineage>
        <taxon>Bacteria</taxon>
        <taxon>Bacillati</taxon>
        <taxon>Bacillota</taxon>
        <taxon>Negativicutes</taxon>
        <taxon>Selenomonadales</taxon>
        <taxon>Selenomonadaceae</taxon>
        <taxon>Anaerovibrio</taxon>
    </lineage>
</organism>
<dbReference type="Proteomes" id="UP000030993">
    <property type="component" value="Unassembled WGS sequence"/>
</dbReference>
<dbReference type="STRING" id="82374.NZ47_05075"/>
<evidence type="ECO:0000256" key="2">
    <source>
        <dbReference type="SAM" id="Coils"/>
    </source>
</evidence>
<accession>A0A0B2K0B5</accession>
<dbReference type="AlphaFoldDB" id="A0A0B2K0B5"/>
<dbReference type="PANTHER" id="PTHR33795">
    <property type="entry name" value="INSERTION ELEMENT IS150 PROTEIN INSJ"/>
    <property type="match status" value="1"/>
</dbReference>
<dbReference type="InterPro" id="IPR009057">
    <property type="entry name" value="Homeodomain-like_sf"/>
</dbReference>
<dbReference type="InterPro" id="IPR010921">
    <property type="entry name" value="Trp_repressor/repl_initiator"/>
</dbReference>
<comment type="similarity">
    <text evidence="1">Belongs to the IS150/IS1296 orfA family.</text>
</comment>
<sequence length="225" mass="26870">MAKLKHSPEWMIDRVKEYLDEKDSCRGIARQNNIPHKDLRFWVLKYQIHGASAFYVKKGNTSYSVDFKIKCIKEVLAGKASIFETAAKYNISSVSVLRLWIKKYNANIELKDYNPKREVYMASARRKTTKDERLEIVQYCIEHENDYKNTAVKFDVSYNQIYTWVKKYNMRGEDALVDRRGHHKSDEEVDEAERLRRENLRLKQQLKEKDMTVELLKKVTEFERM</sequence>
<dbReference type="InterPro" id="IPR036388">
    <property type="entry name" value="WH-like_DNA-bd_sf"/>
</dbReference>